<evidence type="ECO:0000256" key="1">
    <source>
        <dbReference type="SAM" id="MobiDB-lite"/>
    </source>
</evidence>
<evidence type="ECO:0000259" key="2">
    <source>
        <dbReference type="Pfam" id="PF00646"/>
    </source>
</evidence>
<reference evidence="3" key="1">
    <citation type="submission" date="2023-04" db="EMBL/GenBank/DDBJ databases">
        <title>Black Yeasts Isolated from many extreme environments.</title>
        <authorList>
            <person name="Coleine C."/>
            <person name="Stajich J.E."/>
            <person name="Selbmann L."/>
        </authorList>
    </citation>
    <scope>NUCLEOTIDE SEQUENCE</scope>
    <source>
        <strain evidence="3">CCFEE 5312</strain>
    </source>
</reference>
<dbReference type="Pfam" id="PF00646">
    <property type="entry name" value="F-box"/>
    <property type="match status" value="1"/>
</dbReference>
<protein>
    <recommendedName>
        <fullName evidence="2">F-box domain-containing protein</fullName>
    </recommendedName>
</protein>
<proteinExistence type="predicted"/>
<dbReference type="InterPro" id="IPR036047">
    <property type="entry name" value="F-box-like_dom_sf"/>
</dbReference>
<dbReference type="SUPFAM" id="SSF81383">
    <property type="entry name" value="F-box domain"/>
    <property type="match status" value="1"/>
</dbReference>
<accession>A0AAJ0DLX5</accession>
<name>A0AAJ0DLX5_9PEZI</name>
<sequence>MRHQAARARSLAGRKPTGITALLRRKDSDTPLRGQSGGEPGGRSCEAAQEYSDEQPTGLDEPTDTLLDAPSAANSVETPDEQSITPVVATSSSPQPPPSAQVFNTFELLELILLNLDPRTLLLSSRVARAWNSVVTSSTPIRRALFFEPVPCGDVSYIDWRYDDKRLYDPYLDVDLGAPLRGPNRNQVPRIYMPHWGRARDDQGRFTVFVNPLLTKLFPCLRKDGLYWGEKTPDLPFAAQRPEASWQRMLFTQPAVNCVIIEFDHHQLGHPNPSLTPPKKSIIGKVHKNQVVVMECLCIALVEWRRGAWIEGREQWEEYTGAHDLQRVDDPSRICSYKEGHVHFN</sequence>
<dbReference type="Proteomes" id="UP001271007">
    <property type="component" value="Unassembled WGS sequence"/>
</dbReference>
<organism evidence="3 4">
    <name type="scientific">Extremus antarcticus</name>
    <dbReference type="NCBI Taxonomy" id="702011"/>
    <lineage>
        <taxon>Eukaryota</taxon>
        <taxon>Fungi</taxon>
        <taxon>Dikarya</taxon>
        <taxon>Ascomycota</taxon>
        <taxon>Pezizomycotina</taxon>
        <taxon>Dothideomycetes</taxon>
        <taxon>Dothideomycetidae</taxon>
        <taxon>Mycosphaerellales</taxon>
        <taxon>Extremaceae</taxon>
        <taxon>Extremus</taxon>
    </lineage>
</organism>
<feature type="region of interest" description="Disordered" evidence="1">
    <location>
        <begin position="1"/>
        <end position="98"/>
    </location>
</feature>
<feature type="domain" description="F-box" evidence="2">
    <location>
        <begin position="107"/>
        <end position="138"/>
    </location>
</feature>
<dbReference type="EMBL" id="JAWDJX010000019">
    <property type="protein sequence ID" value="KAK3052711.1"/>
    <property type="molecule type" value="Genomic_DNA"/>
</dbReference>
<feature type="compositionally biased region" description="Polar residues" evidence="1">
    <location>
        <begin position="72"/>
        <end position="84"/>
    </location>
</feature>
<dbReference type="InterPro" id="IPR001810">
    <property type="entry name" value="F-box_dom"/>
</dbReference>
<evidence type="ECO:0000313" key="4">
    <source>
        <dbReference type="Proteomes" id="UP001271007"/>
    </source>
</evidence>
<comment type="caution">
    <text evidence="3">The sequence shown here is derived from an EMBL/GenBank/DDBJ whole genome shotgun (WGS) entry which is preliminary data.</text>
</comment>
<gene>
    <name evidence="3" type="ORF">LTR09_006194</name>
</gene>
<dbReference type="AlphaFoldDB" id="A0AAJ0DLX5"/>
<keyword evidence="4" id="KW-1185">Reference proteome</keyword>
<evidence type="ECO:0000313" key="3">
    <source>
        <dbReference type="EMBL" id="KAK3052711.1"/>
    </source>
</evidence>